<keyword evidence="1" id="KW-1133">Transmembrane helix</keyword>
<keyword evidence="1" id="KW-0812">Transmembrane</keyword>
<dbReference type="Proteomes" id="UP000283426">
    <property type="component" value="Unassembled WGS sequence"/>
</dbReference>
<evidence type="ECO:0000313" key="2">
    <source>
        <dbReference type="EMBL" id="RGV24211.1"/>
    </source>
</evidence>
<sequence>MRLSSRKIILYTGTTVLLIMIIATRCLDFFFFFNEDNRRYTIGTFSGIGHYRGTIYKFDYKVGDSIFIVDTRFGLHDKDLNNLRLVVKYSKRWTEHSELLVEVVPKWVLAPPKDGWKQFPPDINWKGAELDTVYMKKMNLEIP</sequence>
<dbReference type="AlphaFoldDB" id="A0A412WC80"/>
<feature type="transmembrane region" description="Helical" evidence="1">
    <location>
        <begin position="9"/>
        <end position="33"/>
    </location>
</feature>
<proteinExistence type="predicted"/>
<keyword evidence="1" id="KW-0472">Membrane</keyword>
<evidence type="ECO:0000256" key="1">
    <source>
        <dbReference type="SAM" id="Phobius"/>
    </source>
</evidence>
<reference evidence="2 3" key="1">
    <citation type="submission" date="2018-08" db="EMBL/GenBank/DDBJ databases">
        <title>A genome reference for cultivated species of the human gut microbiota.</title>
        <authorList>
            <person name="Zou Y."/>
            <person name="Xue W."/>
            <person name="Luo G."/>
        </authorList>
    </citation>
    <scope>NUCLEOTIDE SEQUENCE [LARGE SCALE GENOMIC DNA]</scope>
    <source>
        <strain evidence="2 3">AF14-6AC</strain>
    </source>
</reference>
<gene>
    <name evidence="2" type="ORF">DWW24_12540</name>
</gene>
<comment type="caution">
    <text evidence="2">The sequence shown here is derived from an EMBL/GenBank/DDBJ whole genome shotgun (WGS) entry which is preliminary data.</text>
</comment>
<accession>A0A412WC80</accession>
<dbReference type="EMBL" id="QRYW01000026">
    <property type="protein sequence ID" value="RGV24211.1"/>
    <property type="molecule type" value="Genomic_DNA"/>
</dbReference>
<protein>
    <submittedName>
        <fullName evidence="2">Uncharacterized protein</fullName>
    </submittedName>
</protein>
<name>A0A412WC80_9BACT</name>
<dbReference type="RefSeq" id="WP_005841191.1">
    <property type="nucleotide sequence ID" value="NZ_QRYW01000026.1"/>
</dbReference>
<organism evidence="2 3">
    <name type="scientific">Odoribacter splanchnicus</name>
    <dbReference type="NCBI Taxonomy" id="28118"/>
    <lineage>
        <taxon>Bacteria</taxon>
        <taxon>Pseudomonadati</taxon>
        <taxon>Bacteroidota</taxon>
        <taxon>Bacteroidia</taxon>
        <taxon>Bacteroidales</taxon>
        <taxon>Odoribacteraceae</taxon>
        <taxon>Odoribacter</taxon>
    </lineage>
</organism>
<dbReference type="GeneID" id="79859997"/>
<evidence type="ECO:0000313" key="3">
    <source>
        <dbReference type="Proteomes" id="UP000283426"/>
    </source>
</evidence>